<comment type="caution">
    <text evidence="2">The sequence shown here is derived from an EMBL/GenBank/DDBJ whole genome shotgun (WGS) entry which is preliminary data.</text>
</comment>
<gene>
    <name evidence="2" type="ORF">GCM10022222_57610</name>
</gene>
<protein>
    <submittedName>
        <fullName evidence="2">Uncharacterized protein</fullName>
    </submittedName>
</protein>
<keyword evidence="3" id="KW-1185">Reference proteome</keyword>
<evidence type="ECO:0000313" key="3">
    <source>
        <dbReference type="Proteomes" id="UP001500689"/>
    </source>
</evidence>
<evidence type="ECO:0000256" key="1">
    <source>
        <dbReference type="SAM" id="MobiDB-lite"/>
    </source>
</evidence>
<dbReference type="EMBL" id="BAAAZN010000013">
    <property type="protein sequence ID" value="GAA3566217.1"/>
    <property type="molecule type" value="Genomic_DNA"/>
</dbReference>
<accession>A0ABP6XF81</accession>
<sequence>MAWGRELAGRSTVSGSSVAVTRGGPGQFAGRVSRRPLDSLTGIVYRLMGVQAKVK</sequence>
<proteinExistence type="predicted"/>
<evidence type="ECO:0000313" key="2">
    <source>
        <dbReference type="EMBL" id="GAA3566217.1"/>
    </source>
</evidence>
<dbReference type="Proteomes" id="UP001500689">
    <property type="component" value="Unassembled WGS sequence"/>
</dbReference>
<organism evidence="2 3">
    <name type="scientific">Amycolatopsis ultiminotia</name>
    <dbReference type="NCBI Taxonomy" id="543629"/>
    <lineage>
        <taxon>Bacteria</taxon>
        <taxon>Bacillati</taxon>
        <taxon>Actinomycetota</taxon>
        <taxon>Actinomycetes</taxon>
        <taxon>Pseudonocardiales</taxon>
        <taxon>Pseudonocardiaceae</taxon>
        <taxon>Amycolatopsis</taxon>
    </lineage>
</organism>
<name>A0ABP6XF81_9PSEU</name>
<feature type="region of interest" description="Disordered" evidence="1">
    <location>
        <begin position="1"/>
        <end position="31"/>
    </location>
</feature>
<reference evidence="3" key="1">
    <citation type="journal article" date="2019" name="Int. J. Syst. Evol. Microbiol.">
        <title>The Global Catalogue of Microorganisms (GCM) 10K type strain sequencing project: providing services to taxonomists for standard genome sequencing and annotation.</title>
        <authorList>
            <consortium name="The Broad Institute Genomics Platform"/>
            <consortium name="The Broad Institute Genome Sequencing Center for Infectious Disease"/>
            <person name="Wu L."/>
            <person name="Ma J."/>
        </authorList>
    </citation>
    <scope>NUCLEOTIDE SEQUENCE [LARGE SCALE GENOMIC DNA]</scope>
    <source>
        <strain evidence="3">JCM 16898</strain>
    </source>
</reference>